<evidence type="ECO:0000256" key="1">
    <source>
        <dbReference type="SAM" id="MobiDB-lite"/>
    </source>
</evidence>
<feature type="region of interest" description="Disordered" evidence="1">
    <location>
        <begin position="143"/>
        <end position="195"/>
    </location>
</feature>
<evidence type="ECO:0000313" key="3">
    <source>
        <dbReference type="EMBL" id="CAG5109993.1"/>
    </source>
</evidence>
<organism evidence="3 4">
    <name type="scientific">Oikopleura dioica</name>
    <name type="common">Tunicate</name>
    <dbReference type="NCBI Taxonomy" id="34765"/>
    <lineage>
        <taxon>Eukaryota</taxon>
        <taxon>Metazoa</taxon>
        <taxon>Chordata</taxon>
        <taxon>Tunicata</taxon>
        <taxon>Appendicularia</taxon>
        <taxon>Copelata</taxon>
        <taxon>Oikopleuridae</taxon>
        <taxon>Oikopleura</taxon>
    </lineage>
</organism>
<feature type="region of interest" description="Disordered" evidence="1">
    <location>
        <begin position="276"/>
        <end position="332"/>
    </location>
</feature>
<dbReference type="Proteomes" id="UP001158576">
    <property type="component" value="Chromosome 2"/>
</dbReference>
<feature type="chain" id="PRO_5047239614" evidence="2">
    <location>
        <begin position="20"/>
        <end position="332"/>
    </location>
</feature>
<evidence type="ECO:0000256" key="2">
    <source>
        <dbReference type="SAM" id="SignalP"/>
    </source>
</evidence>
<gene>
    <name evidence="3" type="ORF">OKIOD_LOCUS13214</name>
</gene>
<feature type="compositionally biased region" description="Acidic residues" evidence="1">
    <location>
        <begin position="278"/>
        <end position="303"/>
    </location>
</feature>
<feature type="signal peptide" evidence="2">
    <location>
        <begin position="1"/>
        <end position="19"/>
    </location>
</feature>
<dbReference type="EMBL" id="OU015567">
    <property type="protein sequence ID" value="CAG5109993.1"/>
    <property type="molecule type" value="Genomic_DNA"/>
</dbReference>
<sequence>MKILFALFAGTLCQTVVESTKSNPIVLTGTCLTFSQGQCRKLAAWHVYKGASLVDKIKKTENIDRFETDVVDALDASNLHRYFRQDQTKILFGDVVDGKLVLGREVSNVYSKSLNTITDVIRMESVNSKEADFDEPAVDRYEPEPTEAYAPIPPTKKPETTTTTKKQVISIEPEYSDSSDSNKSEDQTESPPINFLPVEETEAEPDENIFEPQVIEPELEPVECTYEFGNEEELCSCALPFEPLQTIYLEAFGVGCENMSKEKVIDCREACAHLFEEASGDEESSGDRVDDDEDYDDEDYEDYSSERASNPSGYSLEYEEDPYRSSAPSARS</sequence>
<accession>A0ABN7SXF4</accession>
<name>A0ABN7SXF4_OIKDI</name>
<protein>
    <submittedName>
        <fullName evidence="3">Oidioi.mRNA.OKI2018_I69.chr2.g4449.t1.cds</fullName>
    </submittedName>
</protein>
<reference evidence="3 4" key="1">
    <citation type="submission" date="2021-04" db="EMBL/GenBank/DDBJ databases">
        <authorList>
            <person name="Bliznina A."/>
        </authorList>
    </citation>
    <scope>NUCLEOTIDE SEQUENCE [LARGE SCALE GENOMIC DNA]</scope>
</reference>
<evidence type="ECO:0000313" key="4">
    <source>
        <dbReference type="Proteomes" id="UP001158576"/>
    </source>
</evidence>
<keyword evidence="2" id="KW-0732">Signal</keyword>
<keyword evidence="4" id="KW-1185">Reference proteome</keyword>
<proteinExistence type="predicted"/>